<keyword evidence="2" id="KW-1185">Reference proteome</keyword>
<accession>A0ABR2Z3P1</accession>
<dbReference type="EMBL" id="JALJOT010000001">
    <property type="protein sequence ID" value="KAK9918539.1"/>
    <property type="molecule type" value="Genomic_DNA"/>
</dbReference>
<reference evidence="1 2" key="1">
    <citation type="journal article" date="2024" name="Nat. Commun.">
        <title>Phylogenomics reveals the evolutionary origins of lichenization in chlorophyte algae.</title>
        <authorList>
            <person name="Puginier C."/>
            <person name="Libourel C."/>
            <person name="Otte J."/>
            <person name="Skaloud P."/>
            <person name="Haon M."/>
            <person name="Grisel S."/>
            <person name="Petersen M."/>
            <person name="Berrin J.G."/>
            <person name="Delaux P.M."/>
            <person name="Dal Grande F."/>
            <person name="Keller J."/>
        </authorList>
    </citation>
    <scope>NUCLEOTIDE SEQUENCE [LARGE SCALE GENOMIC DNA]</scope>
    <source>
        <strain evidence="1 2">SAG 216-7</strain>
    </source>
</reference>
<dbReference type="Proteomes" id="UP001491310">
    <property type="component" value="Unassembled WGS sequence"/>
</dbReference>
<comment type="caution">
    <text evidence="1">The sequence shown here is derived from an EMBL/GenBank/DDBJ whole genome shotgun (WGS) entry which is preliminary data.</text>
</comment>
<name>A0ABR2Z3P1_9CHLO</name>
<gene>
    <name evidence="1" type="ORF">WJX75_004843</name>
</gene>
<proteinExistence type="predicted"/>
<protein>
    <submittedName>
        <fullName evidence="1">Uncharacterized protein</fullName>
    </submittedName>
</protein>
<evidence type="ECO:0000313" key="1">
    <source>
        <dbReference type="EMBL" id="KAK9918539.1"/>
    </source>
</evidence>
<sequence length="228" mass="24595">MDGPLAFSTSDLEVGFALRYASQGRKGAVAASVVTTLLSALSLGRCVSLAASDGLTPRLALLIALSAVLLSSHAWTLAAVLQPSQVWRHESVKSGNSLVGATACMMGGILSHHHELGLKAPVGITCIRGFFVLAETYRLTIALRLHAIQMVCFVIQELDLVLQSSKRTLPDFFKDLAVALVLGKVLPILVAAVIEARSRADFLKARRLPSRHLPPFWKRIVRTLPKQV</sequence>
<organism evidence="1 2">
    <name type="scientific">Coccomyxa subellipsoidea</name>
    <dbReference type="NCBI Taxonomy" id="248742"/>
    <lineage>
        <taxon>Eukaryota</taxon>
        <taxon>Viridiplantae</taxon>
        <taxon>Chlorophyta</taxon>
        <taxon>core chlorophytes</taxon>
        <taxon>Trebouxiophyceae</taxon>
        <taxon>Trebouxiophyceae incertae sedis</taxon>
        <taxon>Coccomyxaceae</taxon>
        <taxon>Coccomyxa</taxon>
    </lineage>
</organism>
<evidence type="ECO:0000313" key="2">
    <source>
        <dbReference type="Proteomes" id="UP001491310"/>
    </source>
</evidence>